<accession>A0A2R8CPP5</accession>
<dbReference type="EMBL" id="ONZI01000004">
    <property type="protein sequence ID" value="SPJ34878.1"/>
    <property type="molecule type" value="Genomic_DNA"/>
</dbReference>
<dbReference type="OrthoDB" id="8578401at2"/>
<keyword evidence="10" id="KW-0282">Flagellum</keyword>
<protein>
    <recommendedName>
        <fullName evidence="3 5">Flagellar hook protein FlgE</fullName>
    </recommendedName>
</protein>
<evidence type="ECO:0000256" key="4">
    <source>
        <dbReference type="ARBA" id="ARBA00023143"/>
    </source>
</evidence>
<reference evidence="11" key="1">
    <citation type="submission" date="2018-03" db="EMBL/GenBank/DDBJ databases">
        <authorList>
            <person name="Navarro De La Torre S."/>
        </authorList>
    </citation>
    <scope>NUCLEOTIDE SEQUENCE [LARGE SCALE GENOMIC DNA]</scope>
    <source>
        <strain evidence="11">EAod3</strain>
    </source>
</reference>
<evidence type="ECO:0000313" key="10">
    <source>
        <dbReference type="EMBL" id="SPJ34878.1"/>
    </source>
</evidence>
<sequence length="408" mass="42574">MAFTQGVSGLNAASSQLDTIGHNIANSQTVGFKKSRTEFADLYAGAKAGLGVQVSAITQAFSQGAMESTDRDLDLAIQGGGFFRLTDGQQVSYSRNGQFQMDSNGFLVNNTGGRLMGYPVDDPTSANPVVLAGAQPVALQVAQGDLDASATTSGSMTFNLDSTDTAKLNAAGDPIAFDATNPKSYNWQTSLTTYDSQGNAQQVNLYFVKSETPNTWDVHALNKGVEIVSGGGPKTLSFDPNGKITGDSNLALDLDPQNGANRINATIDLSSITQNSGSFVVKAAGQNGYAAGSLTGVSIADNGDVLGKYSNNQSRALGRVALAGFTNEQGLKPDGNNAWLATTDSGQELLGSAGTGQLGSLRSQTLENSNVDLAAELVTMIVAQRNYQANAQTIKTQDQILQTMVNLR</sequence>
<dbReference type="Pfam" id="PF00460">
    <property type="entry name" value="Flg_bb_rod"/>
    <property type="match status" value="1"/>
</dbReference>
<dbReference type="GO" id="GO:0009424">
    <property type="term" value="C:bacterial-type flagellum hook"/>
    <property type="evidence" value="ECO:0007669"/>
    <property type="project" value="TreeGrafter"/>
</dbReference>
<dbReference type="GO" id="GO:0009425">
    <property type="term" value="C:bacterial-type flagellum basal body"/>
    <property type="evidence" value="ECO:0007669"/>
    <property type="project" value="UniProtKB-SubCell"/>
</dbReference>
<dbReference type="PANTHER" id="PTHR30435:SF1">
    <property type="entry name" value="FLAGELLAR HOOK PROTEIN FLGE"/>
    <property type="match status" value="1"/>
</dbReference>
<dbReference type="AlphaFoldDB" id="A0A2R8CPP5"/>
<dbReference type="InterPro" id="IPR010930">
    <property type="entry name" value="Flg_bb/hook_C_dom"/>
</dbReference>
<keyword evidence="10" id="KW-0966">Cell projection</keyword>
<gene>
    <name evidence="10" type="primary">flgE</name>
    <name evidence="10" type="ORF">KSP9073_02925</name>
</gene>
<evidence type="ECO:0000256" key="3">
    <source>
        <dbReference type="ARBA" id="ARBA00019015"/>
    </source>
</evidence>
<dbReference type="GO" id="GO:0005829">
    <property type="term" value="C:cytosol"/>
    <property type="evidence" value="ECO:0007669"/>
    <property type="project" value="TreeGrafter"/>
</dbReference>
<feature type="domain" description="Flagellar basal-body/hook protein C-terminal" evidence="7">
    <location>
        <begin position="363"/>
        <end position="407"/>
    </location>
</feature>
<dbReference type="Pfam" id="PF06429">
    <property type="entry name" value="Flg_bbr_C"/>
    <property type="match status" value="1"/>
</dbReference>
<evidence type="ECO:0000313" key="11">
    <source>
        <dbReference type="Proteomes" id="UP000244934"/>
    </source>
</evidence>
<evidence type="ECO:0000259" key="9">
    <source>
        <dbReference type="Pfam" id="PF22692"/>
    </source>
</evidence>
<organism evidence="10 11">
    <name type="scientific">Kushneria phyllosphaerae</name>
    <dbReference type="NCBI Taxonomy" id="2100822"/>
    <lineage>
        <taxon>Bacteria</taxon>
        <taxon>Pseudomonadati</taxon>
        <taxon>Pseudomonadota</taxon>
        <taxon>Gammaproteobacteria</taxon>
        <taxon>Oceanospirillales</taxon>
        <taxon>Halomonadaceae</taxon>
        <taxon>Kushneria</taxon>
    </lineage>
</organism>
<evidence type="ECO:0000259" key="6">
    <source>
        <dbReference type="Pfam" id="PF00460"/>
    </source>
</evidence>
<dbReference type="Pfam" id="PF22692">
    <property type="entry name" value="LlgE_F_G_D1"/>
    <property type="match status" value="1"/>
</dbReference>
<dbReference type="NCBIfam" id="TIGR03506">
    <property type="entry name" value="FlgEFG_subfam"/>
    <property type="match status" value="1"/>
</dbReference>
<name>A0A2R8CPP5_9GAMM</name>
<dbReference type="InterPro" id="IPR037925">
    <property type="entry name" value="FlgE/F/G-like"/>
</dbReference>
<dbReference type="PANTHER" id="PTHR30435">
    <property type="entry name" value="FLAGELLAR PROTEIN"/>
    <property type="match status" value="1"/>
</dbReference>
<feature type="domain" description="Flagellar hook protein FlgE D2" evidence="8">
    <location>
        <begin position="159"/>
        <end position="289"/>
    </location>
</feature>
<dbReference type="NCBIfam" id="NF004238">
    <property type="entry name" value="PRK05682.1-1"/>
    <property type="match status" value="1"/>
</dbReference>
<evidence type="ECO:0000259" key="7">
    <source>
        <dbReference type="Pfam" id="PF06429"/>
    </source>
</evidence>
<dbReference type="SUPFAM" id="SSF117143">
    <property type="entry name" value="Flagellar hook protein flgE"/>
    <property type="match status" value="1"/>
</dbReference>
<dbReference type="InterPro" id="IPR037058">
    <property type="entry name" value="Falgellar_hook_FlgE_sf"/>
</dbReference>
<feature type="domain" description="Flagellar hook protein FlgE/F/G-like D1" evidence="9">
    <location>
        <begin position="76"/>
        <end position="117"/>
    </location>
</feature>
<evidence type="ECO:0000256" key="2">
    <source>
        <dbReference type="ARBA" id="ARBA00009677"/>
    </source>
</evidence>
<evidence type="ECO:0000256" key="5">
    <source>
        <dbReference type="RuleBase" id="RU362116"/>
    </source>
</evidence>
<dbReference type="Gene3D" id="2.60.98.20">
    <property type="entry name" value="Flagellar hook protein FlgE"/>
    <property type="match status" value="1"/>
</dbReference>
<comment type="function">
    <text evidence="5">A flexible structure which links the flagellar filament to the drive apparatus in the basal body.</text>
</comment>
<keyword evidence="4 5" id="KW-0975">Bacterial flagellum</keyword>
<keyword evidence="10" id="KW-0969">Cilium</keyword>
<dbReference type="InterPro" id="IPR020013">
    <property type="entry name" value="Flagellar_FlgE/F/G"/>
</dbReference>
<comment type="similarity">
    <text evidence="2 5">Belongs to the flagella basal body rod proteins family.</text>
</comment>
<dbReference type="Pfam" id="PF07559">
    <property type="entry name" value="FlgE_D2"/>
    <property type="match status" value="1"/>
</dbReference>
<dbReference type="RefSeq" id="WP_108843672.1">
    <property type="nucleotide sequence ID" value="NZ_ONZI01000004.1"/>
</dbReference>
<evidence type="ECO:0000259" key="8">
    <source>
        <dbReference type="Pfam" id="PF07559"/>
    </source>
</evidence>
<dbReference type="InterPro" id="IPR011491">
    <property type="entry name" value="FlgE_D2"/>
</dbReference>
<evidence type="ECO:0000256" key="1">
    <source>
        <dbReference type="ARBA" id="ARBA00004117"/>
    </source>
</evidence>
<dbReference type="InterPro" id="IPR001444">
    <property type="entry name" value="Flag_bb_rod_N"/>
</dbReference>
<dbReference type="InterPro" id="IPR053967">
    <property type="entry name" value="LlgE_F_G-like_D1"/>
</dbReference>
<dbReference type="GO" id="GO:0071978">
    <property type="term" value="P:bacterial-type flagellum-dependent swarming motility"/>
    <property type="evidence" value="ECO:0007669"/>
    <property type="project" value="TreeGrafter"/>
</dbReference>
<keyword evidence="11" id="KW-1185">Reference proteome</keyword>
<feature type="domain" description="Flagellar basal body rod protein N-terminal" evidence="6">
    <location>
        <begin position="6"/>
        <end position="33"/>
    </location>
</feature>
<proteinExistence type="inferred from homology"/>
<comment type="subcellular location">
    <subcellularLocation>
        <location evidence="1 5">Bacterial flagellum basal body</location>
    </subcellularLocation>
</comment>
<dbReference type="Proteomes" id="UP000244934">
    <property type="component" value="Unassembled WGS sequence"/>
</dbReference>